<dbReference type="CDD" id="cd05399">
    <property type="entry name" value="NT_Rel-Spo_like"/>
    <property type="match status" value="1"/>
</dbReference>
<sequence length="280" mass="33759">MFERDVFLRAYNIDETDFEAAAIPWEELAAIYDDYLSIEGKLRGIGKEFVNDYLYDIERAGIHSYRYRTKNPGHLLEKIIRKRAEQPERFAMIDRTNYHKYITDLIGIRVFFLYREDWIYFHNYITTVFENNPAGYVEDRIRDFDEDPGHFYIAERPKVYRRNGDTRIYDESLIDIKSDGIYRSLHYIIKYRGYYVEIQGRTLFEEGWSEIDHDIVYPYFKDDEMLKDFSTLLNRLSGMADEMSSYFRRMKSVREEPGKNRKERRALTGGGNIWSEQEER</sequence>
<dbReference type="Pfam" id="PF04607">
    <property type="entry name" value="RelA_SpoT"/>
    <property type="match status" value="1"/>
</dbReference>
<comment type="pathway">
    <text evidence="1">Purine metabolism; ppGpp biosynthesis; ppGpp from GTP: step 1/2.</text>
</comment>
<dbReference type="EMBL" id="BAABXL010000001">
    <property type="protein sequence ID" value="GAA6267666.1"/>
    <property type="molecule type" value="Genomic_DNA"/>
</dbReference>
<comment type="caution">
    <text evidence="4">The sequence shown here is derived from an EMBL/GenBank/DDBJ whole genome shotgun (WGS) entry which is preliminary data.</text>
</comment>
<evidence type="ECO:0000313" key="4">
    <source>
        <dbReference type="EMBL" id="GAA6267666.1"/>
    </source>
</evidence>
<dbReference type="InterPro" id="IPR043519">
    <property type="entry name" value="NT_sf"/>
</dbReference>
<keyword evidence="5" id="KW-1185">Reference proteome</keyword>
<gene>
    <name evidence="4" type="ORF">F130042H8_07260</name>
</gene>
<feature type="domain" description="RelA/SpoT" evidence="3">
    <location>
        <begin position="67"/>
        <end position="223"/>
    </location>
</feature>
<dbReference type="PANTHER" id="PTHR41773:SF1">
    <property type="entry name" value="RELA_SPOT DOMAIN-CONTAINING PROTEIN"/>
    <property type="match status" value="1"/>
</dbReference>
<feature type="region of interest" description="Disordered" evidence="2">
    <location>
        <begin position="255"/>
        <end position="280"/>
    </location>
</feature>
<dbReference type="SMART" id="SM00954">
    <property type="entry name" value="RelA_SpoT"/>
    <property type="match status" value="1"/>
</dbReference>
<evidence type="ECO:0000256" key="1">
    <source>
        <dbReference type="ARBA" id="ARBA00004976"/>
    </source>
</evidence>
<name>A0ABQ0AUG2_9FIRM</name>
<dbReference type="InterPro" id="IPR007685">
    <property type="entry name" value="RelA_SpoT"/>
</dbReference>
<dbReference type="PANTHER" id="PTHR41773">
    <property type="entry name" value="GTP PYROPHOSPHATASE-RELATED"/>
    <property type="match status" value="1"/>
</dbReference>
<evidence type="ECO:0000256" key="2">
    <source>
        <dbReference type="SAM" id="MobiDB-lite"/>
    </source>
</evidence>
<accession>A0ABQ0AUG2</accession>
<proteinExistence type="predicted"/>
<dbReference type="Gene3D" id="3.30.460.10">
    <property type="entry name" value="Beta Polymerase, domain 2"/>
    <property type="match status" value="1"/>
</dbReference>
<reference evidence="4 5" key="1">
    <citation type="submission" date="2024-04" db="EMBL/GenBank/DDBJ databases">
        <title>Defined microbial consortia suppress multidrug-resistant proinflammatory Enterobacteriaceae via ecological control.</title>
        <authorList>
            <person name="Furuichi M."/>
            <person name="Kawaguchi T."/>
            <person name="Pust M."/>
            <person name="Yasuma K."/>
            <person name="Plichta D."/>
            <person name="Hasegawa N."/>
            <person name="Ohya T."/>
            <person name="Bhattarai S."/>
            <person name="Sasajima S."/>
            <person name="Aoto Y."/>
            <person name="Tuganbaev T."/>
            <person name="Yaginuma M."/>
            <person name="Ueda M."/>
            <person name="Okahashi N."/>
            <person name="Amafuji K."/>
            <person name="Kiridooshi Y."/>
            <person name="Sugita K."/>
            <person name="Strazar M."/>
            <person name="Skelly A."/>
            <person name="Suda W."/>
            <person name="Hattori M."/>
            <person name="Nakamoto N."/>
            <person name="Caballero S."/>
            <person name="Norman J."/>
            <person name="Olle B."/>
            <person name="Tanoue T."/>
            <person name="Arita M."/>
            <person name="Bucci V."/>
            <person name="Atarashi K."/>
            <person name="Xavier R."/>
            <person name="Honda K."/>
        </authorList>
    </citation>
    <scope>NUCLEOTIDE SEQUENCE [LARGE SCALE GENOMIC DNA]</scope>
    <source>
        <strain evidence="5">f13</strain>
    </source>
</reference>
<dbReference type="SUPFAM" id="SSF81301">
    <property type="entry name" value="Nucleotidyltransferase"/>
    <property type="match status" value="1"/>
</dbReference>
<protein>
    <submittedName>
        <fullName evidence="4">GTP pyrophosphokinase</fullName>
    </submittedName>
</protein>
<evidence type="ECO:0000259" key="3">
    <source>
        <dbReference type="SMART" id="SM00954"/>
    </source>
</evidence>
<evidence type="ECO:0000313" key="5">
    <source>
        <dbReference type="Proteomes" id="UP001600894"/>
    </source>
</evidence>
<dbReference type="RefSeq" id="WP_176254191.1">
    <property type="nucleotide sequence ID" value="NZ_BAABXL010000001.1"/>
</dbReference>
<organism evidence="4 5">
    <name type="scientific">Enterocloster alcoholdehydrogenati</name>
    <dbReference type="NCBI Taxonomy" id="2547410"/>
    <lineage>
        <taxon>Bacteria</taxon>
        <taxon>Bacillati</taxon>
        <taxon>Bacillota</taxon>
        <taxon>Clostridia</taxon>
        <taxon>Lachnospirales</taxon>
        <taxon>Lachnospiraceae</taxon>
        <taxon>Enterocloster</taxon>
    </lineage>
</organism>
<dbReference type="Proteomes" id="UP001600894">
    <property type="component" value="Unassembled WGS sequence"/>
</dbReference>